<dbReference type="AlphaFoldDB" id="A0A2L1U4S4"/>
<evidence type="ECO:0000313" key="3">
    <source>
        <dbReference type="Proteomes" id="UP000239833"/>
    </source>
</evidence>
<reference evidence="3" key="1">
    <citation type="submission" date="2017-02" db="EMBL/GenBank/DDBJ databases">
        <title>Delineation of Paenibacillus larvae strains originating from foulbrood outbreaks.</title>
        <authorList>
            <person name="Beims H."/>
            <person name="Bunk B."/>
            <person name="Sproeer C."/>
            <person name="Mohr K.I."/>
            <person name="Pradella S."/>
            <person name="Guenther G."/>
            <person name="Rohde M."/>
            <person name="von der Ohe W."/>
            <person name="Steinert M."/>
        </authorList>
    </citation>
    <scope>NUCLEOTIDE SEQUENCE [LARGE SCALE GENOMIC DNA]</scope>
    <source>
        <strain evidence="3">Eric_III</strain>
    </source>
</reference>
<dbReference type="GeneID" id="64220174"/>
<gene>
    <name evidence="2" type="ORF">ERICIII_03831</name>
</gene>
<feature type="transmembrane region" description="Helical" evidence="1">
    <location>
        <begin position="12"/>
        <end position="32"/>
    </location>
</feature>
<evidence type="ECO:0000313" key="2">
    <source>
        <dbReference type="EMBL" id="AVF27935.1"/>
    </source>
</evidence>
<organism evidence="2 3">
    <name type="scientific">Paenibacillus larvae subsp. larvae</name>
    <dbReference type="NCBI Taxonomy" id="147375"/>
    <lineage>
        <taxon>Bacteria</taxon>
        <taxon>Bacillati</taxon>
        <taxon>Bacillota</taxon>
        <taxon>Bacilli</taxon>
        <taxon>Bacillales</taxon>
        <taxon>Paenibacillaceae</taxon>
        <taxon>Paenibacillus</taxon>
    </lineage>
</organism>
<evidence type="ECO:0000256" key="1">
    <source>
        <dbReference type="SAM" id="Phobius"/>
    </source>
</evidence>
<protein>
    <submittedName>
        <fullName evidence="2">Uncharacterized protein</fullName>
    </submittedName>
</protein>
<sequence>MNTTLDIILKSIKYLVIYGVPILGGLHTFCYAKSPKYYFFIMRIFSKWRDTTWQVNAEYILEDIGDAYQKIESILKEKYKNDGYKRTVNMKDKKVYEFGIFNCLIYDDFQSGDFSSKKFFIRISKLNVTLNTADEKLRELREFFNSVERILKPKYTGYNLDIHFKNGKNPFFGLMVQRLGKENISHFECVFPISSIISKNSGSDRNQHDMRIYKEKICINESSFDIIEETAKRALLFK</sequence>
<dbReference type="RefSeq" id="WP_077995908.1">
    <property type="nucleotide sequence ID" value="NZ_CP019655.1"/>
</dbReference>
<dbReference type="EMBL" id="CP019655">
    <property type="protein sequence ID" value="AVF27935.1"/>
    <property type="molecule type" value="Genomic_DNA"/>
</dbReference>
<keyword evidence="1" id="KW-0812">Transmembrane</keyword>
<accession>A0A2L1U4S4</accession>
<keyword evidence="1" id="KW-1133">Transmembrane helix</keyword>
<name>A0A2L1U4S4_9BACL</name>
<proteinExistence type="predicted"/>
<keyword evidence="1" id="KW-0472">Membrane</keyword>
<dbReference type="Proteomes" id="UP000239833">
    <property type="component" value="Chromosome"/>
</dbReference>